<dbReference type="EMBL" id="JAINDJ010000002">
    <property type="protein sequence ID" value="KAG9458069.1"/>
    <property type="molecule type" value="Genomic_DNA"/>
</dbReference>
<dbReference type="Proteomes" id="UP000825729">
    <property type="component" value="Unassembled WGS sequence"/>
</dbReference>
<comment type="caution">
    <text evidence="1">The sequence shown here is derived from an EMBL/GenBank/DDBJ whole genome shotgun (WGS) entry which is preliminary data.</text>
</comment>
<keyword evidence="2" id="KW-1185">Reference proteome</keyword>
<sequence>MLGRTNLFGLGRCWRNWRKRYNVCRKEPREAESLMMLDQRRRLESSIWHTDQSFSVVPPFFSRNETPRLSFIVSRPAIRFVIVPCSSPSYDVVTCILAKDFFISCEEVRIGGNSQKYILL</sequence>
<name>A0AAV7FAQ7_ARIFI</name>
<evidence type="ECO:0000313" key="1">
    <source>
        <dbReference type="EMBL" id="KAG9458069.1"/>
    </source>
</evidence>
<protein>
    <submittedName>
        <fullName evidence="1">Uncharacterized protein</fullName>
    </submittedName>
</protein>
<evidence type="ECO:0000313" key="2">
    <source>
        <dbReference type="Proteomes" id="UP000825729"/>
    </source>
</evidence>
<organism evidence="1 2">
    <name type="scientific">Aristolochia fimbriata</name>
    <name type="common">White veined hardy Dutchman's pipe vine</name>
    <dbReference type="NCBI Taxonomy" id="158543"/>
    <lineage>
        <taxon>Eukaryota</taxon>
        <taxon>Viridiplantae</taxon>
        <taxon>Streptophyta</taxon>
        <taxon>Embryophyta</taxon>
        <taxon>Tracheophyta</taxon>
        <taxon>Spermatophyta</taxon>
        <taxon>Magnoliopsida</taxon>
        <taxon>Magnoliidae</taxon>
        <taxon>Piperales</taxon>
        <taxon>Aristolochiaceae</taxon>
        <taxon>Aristolochia</taxon>
    </lineage>
</organism>
<accession>A0AAV7FAQ7</accession>
<gene>
    <name evidence="1" type="ORF">H6P81_002577</name>
</gene>
<reference evidence="1 2" key="1">
    <citation type="submission" date="2021-07" db="EMBL/GenBank/DDBJ databases">
        <title>The Aristolochia fimbriata genome: insights into angiosperm evolution, floral development and chemical biosynthesis.</title>
        <authorList>
            <person name="Jiao Y."/>
        </authorList>
    </citation>
    <scope>NUCLEOTIDE SEQUENCE [LARGE SCALE GENOMIC DNA]</scope>
    <source>
        <strain evidence="1">IBCAS-2021</strain>
        <tissue evidence="1">Leaf</tissue>
    </source>
</reference>
<dbReference type="AlphaFoldDB" id="A0AAV7FAQ7"/>
<proteinExistence type="predicted"/>